<sequence>MQKACVILLGFALCLVVANPPSSGAGVVANGDAFRKAILDDVGVAVNWGAFQNPILDHDGSVIDDGCLVQLIWDADGDGIDEPGEGGIPSGGDELLDVSYTRQGSFFPGKFSNNTTLGNVGVGERIYVRAWNAETVKNATYYGDTRLVQPSLWSVGNSMRMALDATEGGSWSTTARWSLQGVLLWRLERTYSAELLQNHPNPFKGHTAITYWVAGRRVWGMTDDGKDIITYYGGSDNNIANVSVYDATGRCVRKLVDEARVPGFYQVVWDGRDDLGQKVPSSSYFCRLSTKNLDGSATTITKKMILLK</sequence>
<dbReference type="Gene3D" id="2.60.40.4070">
    <property type="match status" value="1"/>
</dbReference>
<dbReference type="Proteomes" id="UP000315525">
    <property type="component" value="Unassembled WGS sequence"/>
</dbReference>
<dbReference type="Pfam" id="PF13860">
    <property type="entry name" value="FlgD_ig"/>
    <property type="match status" value="1"/>
</dbReference>
<feature type="chain" id="PRO_5021948282" description="FlgD/Vpr Ig-like domain-containing protein" evidence="1">
    <location>
        <begin position="26"/>
        <end position="308"/>
    </location>
</feature>
<evidence type="ECO:0000259" key="2">
    <source>
        <dbReference type="Pfam" id="PF13860"/>
    </source>
</evidence>
<comment type="caution">
    <text evidence="3">The sequence shown here is derived from an EMBL/GenBank/DDBJ whole genome shotgun (WGS) entry which is preliminary data.</text>
</comment>
<dbReference type="InterPro" id="IPR025965">
    <property type="entry name" value="FlgD/Vpr_Ig-like"/>
</dbReference>
<proteinExistence type="predicted"/>
<evidence type="ECO:0000313" key="3">
    <source>
        <dbReference type="EMBL" id="TET46719.1"/>
    </source>
</evidence>
<feature type="domain" description="FlgD/Vpr Ig-like" evidence="2">
    <location>
        <begin position="238"/>
        <end position="291"/>
    </location>
</feature>
<keyword evidence="1" id="KW-0732">Signal</keyword>
<organism evidence="3 4">
    <name type="scientific">candidate division TA06 bacterium</name>
    <dbReference type="NCBI Taxonomy" id="2250710"/>
    <lineage>
        <taxon>Bacteria</taxon>
        <taxon>Bacteria division TA06</taxon>
    </lineage>
</organism>
<protein>
    <recommendedName>
        <fullName evidence="2">FlgD/Vpr Ig-like domain-containing protein</fullName>
    </recommendedName>
</protein>
<name>A0A523UWJ0_UNCT6</name>
<accession>A0A523UWJ0</accession>
<feature type="signal peptide" evidence="1">
    <location>
        <begin position="1"/>
        <end position="25"/>
    </location>
</feature>
<evidence type="ECO:0000313" key="4">
    <source>
        <dbReference type="Proteomes" id="UP000315525"/>
    </source>
</evidence>
<gene>
    <name evidence="3" type="ORF">E3J62_03715</name>
</gene>
<dbReference type="AlphaFoldDB" id="A0A523UWJ0"/>
<evidence type="ECO:0000256" key="1">
    <source>
        <dbReference type="SAM" id="SignalP"/>
    </source>
</evidence>
<reference evidence="3 4" key="1">
    <citation type="submission" date="2019-03" db="EMBL/GenBank/DDBJ databases">
        <title>Metabolic potential of uncultured bacteria and archaea associated with petroleum seepage in deep-sea sediments.</title>
        <authorList>
            <person name="Dong X."/>
            <person name="Hubert C."/>
        </authorList>
    </citation>
    <scope>NUCLEOTIDE SEQUENCE [LARGE SCALE GENOMIC DNA]</scope>
    <source>
        <strain evidence="3">E44_bin18</strain>
    </source>
</reference>
<dbReference type="EMBL" id="SOJN01000046">
    <property type="protein sequence ID" value="TET46719.1"/>
    <property type="molecule type" value="Genomic_DNA"/>
</dbReference>